<evidence type="ECO:0000256" key="1">
    <source>
        <dbReference type="SAM" id="MobiDB-lite"/>
    </source>
</evidence>
<feature type="region of interest" description="Disordered" evidence="1">
    <location>
        <begin position="31"/>
        <end position="54"/>
    </location>
</feature>
<keyword evidence="2" id="KW-0732">Signal</keyword>
<reference evidence="3 4" key="1">
    <citation type="submission" date="2014-02" db="EMBL/GenBank/DDBJ databases">
        <title>The small core and large imbalanced accessory genome model reveals a collaborative survival strategy of Sorangium cellulosum strains in nature.</title>
        <authorList>
            <person name="Han K."/>
            <person name="Peng R."/>
            <person name="Blom J."/>
            <person name="Li Y.-Z."/>
        </authorList>
    </citation>
    <scope>NUCLEOTIDE SEQUENCE [LARGE SCALE GENOMIC DNA]</scope>
    <source>
        <strain evidence="3 4">So0157-18</strain>
    </source>
</reference>
<comment type="caution">
    <text evidence="3">The sequence shown here is derived from an EMBL/GenBank/DDBJ whole genome shotgun (WGS) entry which is preliminary data.</text>
</comment>
<dbReference type="Proteomes" id="UP000075604">
    <property type="component" value="Unassembled WGS sequence"/>
</dbReference>
<feature type="signal peptide" evidence="2">
    <location>
        <begin position="1"/>
        <end position="31"/>
    </location>
</feature>
<feature type="chain" id="PRO_5007565377" description="ABC transporter substrate-binding protein" evidence="2">
    <location>
        <begin position="32"/>
        <end position="345"/>
    </location>
</feature>
<evidence type="ECO:0000313" key="3">
    <source>
        <dbReference type="EMBL" id="KYF52571.1"/>
    </source>
</evidence>
<name>A0A150PAF4_SORCE</name>
<evidence type="ECO:0000313" key="4">
    <source>
        <dbReference type="Proteomes" id="UP000075604"/>
    </source>
</evidence>
<sequence>MAMRSTRPRGSRSLWRASTLLGLLLPLSCSPGPSPQAARDPAPLSEAPPPDGKPVISIIAPADSQLEDMLKSLRVELSDEYRVTISPLRVEESGPEAVGRIVSRDRPRAVVLVNNSTVLLYRSWVRTTPTPPVALILMSSFAEELQRTVPNSVAISYEVPAVTAMVGLRTLGLDVRQVGVVYRQGFASHISRQEALMQVEKLAFVKQELSNKPRVQDLRAALVRLQRAEVDAIWLPNDNGLLSPTFLTDVWLPYVDRLGAPVVVAVRSLVNEHAEFGTFAAIPDTQALTLQAADLLYELGDADWKLRASDVRLPISVKRLVDVRLARRFGLDSSQFGKVDFLVGR</sequence>
<proteinExistence type="predicted"/>
<dbReference type="AlphaFoldDB" id="A0A150PAF4"/>
<dbReference type="Gene3D" id="3.40.50.2300">
    <property type="match status" value="1"/>
</dbReference>
<gene>
    <name evidence="3" type="ORF">BE04_20045</name>
</gene>
<organism evidence="3 4">
    <name type="scientific">Sorangium cellulosum</name>
    <name type="common">Polyangium cellulosum</name>
    <dbReference type="NCBI Taxonomy" id="56"/>
    <lineage>
        <taxon>Bacteria</taxon>
        <taxon>Pseudomonadati</taxon>
        <taxon>Myxococcota</taxon>
        <taxon>Polyangia</taxon>
        <taxon>Polyangiales</taxon>
        <taxon>Polyangiaceae</taxon>
        <taxon>Sorangium</taxon>
    </lineage>
</organism>
<accession>A0A150PAF4</accession>
<evidence type="ECO:0000256" key="2">
    <source>
        <dbReference type="SAM" id="SignalP"/>
    </source>
</evidence>
<evidence type="ECO:0008006" key="5">
    <source>
        <dbReference type="Google" id="ProtNLM"/>
    </source>
</evidence>
<dbReference type="EMBL" id="JELX01003327">
    <property type="protein sequence ID" value="KYF52571.1"/>
    <property type="molecule type" value="Genomic_DNA"/>
</dbReference>
<protein>
    <recommendedName>
        <fullName evidence="5">ABC transporter substrate-binding protein</fullName>
    </recommendedName>
</protein>